<accession>A0A1M7SJD8</accession>
<feature type="domain" description="RNA-binding S4" evidence="2">
    <location>
        <begin position="1"/>
        <end position="62"/>
    </location>
</feature>
<dbReference type="AlphaFoldDB" id="A0A1M7SJD8"/>
<name>A0A1M7SJD8_FERGO</name>
<dbReference type="PROSITE" id="PS50889">
    <property type="entry name" value="S4"/>
    <property type="match status" value="1"/>
</dbReference>
<evidence type="ECO:0000259" key="2">
    <source>
        <dbReference type="SMART" id="SM00363"/>
    </source>
</evidence>
<proteinExistence type="predicted"/>
<dbReference type="OrthoDB" id="9805210at2"/>
<dbReference type="RefSeq" id="WP_072758904.1">
    <property type="nucleotide sequence ID" value="NZ_FRDJ01000004.1"/>
</dbReference>
<dbReference type="InterPro" id="IPR002942">
    <property type="entry name" value="S4_RNA-bd"/>
</dbReference>
<dbReference type="Gene3D" id="3.10.290.10">
    <property type="entry name" value="RNA-binding S4 domain"/>
    <property type="match status" value="1"/>
</dbReference>
<gene>
    <name evidence="3" type="ORF">SAMN02745226_00942</name>
</gene>
<dbReference type="CDD" id="cd00165">
    <property type="entry name" value="S4"/>
    <property type="match status" value="1"/>
</dbReference>
<dbReference type="SMART" id="SM00363">
    <property type="entry name" value="S4"/>
    <property type="match status" value="1"/>
</dbReference>
<dbReference type="InterPro" id="IPR036986">
    <property type="entry name" value="S4_RNA-bd_sf"/>
</dbReference>
<dbReference type="EMBL" id="FRDJ01000004">
    <property type="protein sequence ID" value="SHN58564.1"/>
    <property type="molecule type" value="Genomic_DNA"/>
</dbReference>
<protein>
    <submittedName>
        <fullName evidence="3">S4 domain-containing protein</fullName>
    </submittedName>
</protein>
<evidence type="ECO:0000313" key="4">
    <source>
        <dbReference type="Proteomes" id="UP000184207"/>
    </source>
</evidence>
<dbReference type="GO" id="GO:0003723">
    <property type="term" value="F:RNA binding"/>
    <property type="evidence" value="ECO:0007669"/>
    <property type="project" value="UniProtKB-KW"/>
</dbReference>
<dbReference type="Pfam" id="PF01479">
    <property type="entry name" value="S4"/>
    <property type="match status" value="1"/>
</dbReference>
<organism evidence="3 4">
    <name type="scientific">Fervidobacterium gondwanense DSM 13020</name>
    <dbReference type="NCBI Taxonomy" id="1121883"/>
    <lineage>
        <taxon>Bacteria</taxon>
        <taxon>Thermotogati</taxon>
        <taxon>Thermotogota</taxon>
        <taxon>Thermotogae</taxon>
        <taxon>Thermotogales</taxon>
        <taxon>Fervidobacteriaceae</taxon>
        <taxon>Fervidobacterium</taxon>
    </lineage>
</organism>
<evidence type="ECO:0000256" key="1">
    <source>
        <dbReference type="PROSITE-ProRule" id="PRU00182"/>
    </source>
</evidence>
<dbReference type="STRING" id="1121883.SAMN02745226_00942"/>
<evidence type="ECO:0000313" key="3">
    <source>
        <dbReference type="EMBL" id="SHN58564.1"/>
    </source>
</evidence>
<sequence>MRLDKFLKVNRIIKRRTVAQDVAKAGLVRKDGRVLKPAYEVKPGDVLEISYGRRTVVIKVTDDLKYEVLEEIIRGEDDEELD</sequence>
<keyword evidence="1" id="KW-0694">RNA-binding</keyword>
<dbReference type="SUPFAM" id="SSF55174">
    <property type="entry name" value="Alpha-L RNA-binding motif"/>
    <property type="match status" value="1"/>
</dbReference>
<keyword evidence="4" id="KW-1185">Reference proteome</keyword>
<dbReference type="Proteomes" id="UP000184207">
    <property type="component" value="Unassembled WGS sequence"/>
</dbReference>
<reference evidence="4" key="1">
    <citation type="submission" date="2016-12" db="EMBL/GenBank/DDBJ databases">
        <authorList>
            <person name="Varghese N."/>
            <person name="Submissions S."/>
        </authorList>
    </citation>
    <scope>NUCLEOTIDE SEQUENCE [LARGE SCALE GENOMIC DNA]</scope>
    <source>
        <strain evidence="4">DSM 13020</strain>
    </source>
</reference>